<keyword evidence="2 9" id="KW-0808">Transferase</keyword>
<keyword evidence="5" id="KW-0460">Magnesium</keyword>
<dbReference type="GO" id="GO:0016779">
    <property type="term" value="F:nucleotidyltransferase activity"/>
    <property type="evidence" value="ECO:0007669"/>
    <property type="project" value="UniProtKB-KW"/>
</dbReference>
<evidence type="ECO:0000256" key="3">
    <source>
        <dbReference type="ARBA" id="ARBA00022723"/>
    </source>
</evidence>
<gene>
    <name evidence="9" type="ORF">ENN26_08185</name>
</gene>
<keyword evidence="6" id="KW-0342">GTP-binding</keyword>
<name>A0A7C1GKD0_9CREN</name>
<dbReference type="InterPro" id="IPR029044">
    <property type="entry name" value="Nucleotide-diphossugar_trans"/>
</dbReference>
<dbReference type="CDD" id="cd02503">
    <property type="entry name" value="MobA"/>
    <property type="match status" value="1"/>
</dbReference>
<keyword evidence="9" id="KW-0548">Nucleotidyltransferase</keyword>
<dbReference type="Pfam" id="PF12804">
    <property type="entry name" value="NTP_transf_3"/>
    <property type="match status" value="1"/>
</dbReference>
<dbReference type="EMBL" id="DSAY01000147">
    <property type="protein sequence ID" value="HDP15729.1"/>
    <property type="molecule type" value="Genomic_DNA"/>
</dbReference>
<keyword evidence="7" id="KW-0501">Molybdenum cofactor biosynthesis</keyword>
<dbReference type="GO" id="GO:0005525">
    <property type="term" value="F:GTP binding"/>
    <property type="evidence" value="ECO:0007669"/>
    <property type="project" value="UniProtKB-KW"/>
</dbReference>
<keyword evidence="4" id="KW-0547">Nucleotide-binding</keyword>
<organism evidence="9">
    <name type="scientific">Thermofilum adornatum</name>
    <dbReference type="NCBI Taxonomy" id="1365176"/>
    <lineage>
        <taxon>Archaea</taxon>
        <taxon>Thermoproteota</taxon>
        <taxon>Thermoprotei</taxon>
        <taxon>Thermofilales</taxon>
        <taxon>Thermofilaceae</taxon>
        <taxon>Thermofilum</taxon>
    </lineage>
</organism>
<dbReference type="Gene3D" id="3.90.550.10">
    <property type="entry name" value="Spore Coat Polysaccharide Biosynthesis Protein SpsA, Chain A"/>
    <property type="match status" value="1"/>
</dbReference>
<dbReference type="InterPro" id="IPR025877">
    <property type="entry name" value="MobA-like_NTP_Trfase"/>
</dbReference>
<dbReference type="InterPro" id="IPR013482">
    <property type="entry name" value="Molybde_CF_guanTrfase"/>
</dbReference>
<evidence type="ECO:0000313" key="9">
    <source>
        <dbReference type="EMBL" id="HDP15729.1"/>
    </source>
</evidence>
<dbReference type="AlphaFoldDB" id="A0A7C1GKD0"/>
<protein>
    <submittedName>
        <fullName evidence="9">Molybdenum cofactor guanylyltransferase</fullName>
    </submittedName>
</protein>
<keyword evidence="3" id="KW-0479">Metal-binding</keyword>
<evidence type="ECO:0000256" key="7">
    <source>
        <dbReference type="ARBA" id="ARBA00023150"/>
    </source>
</evidence>
<evidence type="ECO:0000259" key="8">
    <source>
        <dbReference type="Pfam" id="PF12804"/>
    </source>
</evidence>
<dbReference type="PANTHER" id="PTHR19136">
    <property type="entry name" value="MOLYBDENUM COFACTOR GUANYLYLTRANSFERASE"/>
    <property type="match status" value="1"/>
</dbReference>
<dbReference type="PANTHER" id="PTHR19136:SF81">
    <property type="entry name" value="MOLYBDENUM COFACTOR GUANYLYLTRANSFERASE"/>
    <property type="match status" value="1"/>
</dbReference>
<evidence type="ECO:0000256" key="1">
    <source>
        <dbReference type="ARBA" id="ARBA00022490"/>
    </source>
</evidence>
<comment type="caution">
    <text evidence="9">The sequence shown here is derived from an EMBL/GenBank/DDBJ whole genome shotgun (WGS) entry which is preliminary data.</text>
</comment>
<proteinExistence type="predicted"/>
<keyword evidence="1" id="KW-0963">Cytoplasm</keyword>
<evidence type="ECO:0000256" key="6">
    <source>
        <dbReference type="ARBA" id="ARBA00023134"/>
    </source>
</evidence>
<evidence type="ECO:0000256" key="2">
    <source>
        <dbReference type="ARBA" id="ARBA00022679"/>
    </source>
</evidence>
<sequence>MITKQKWCTGLLEVAILAGGEGKRLGNSYKPLLRICGKPILMNLIEKLEKLEPSIIIVVHTEEQENMLKVELEDLKQRTNIRIIRDAINSQASLIGLYTALTSSTGDTVIVIPSDTPFLEASSLLRLKAKIQDFDAAIPIWPSGYIEPLIAIYRVVPALEAVKESLSKNMLQISSTLKRLRINYVPVDQVFARPEIETFNINTYEDMERAEKICREKYAINE</sequence>
<accession>A0A7C1GKD0</accession>
<dbReference type="SUPFAM" id="SSF53448">
    <property type="entry name" value="Nucleotide-diphospho-sugar transferases"/>
    <property type="match status" value="1"/>
</dbReference>
<reference evidence="9" key="1">
    <citation type="journal article" date="2020" name="mSystems">
        <title>Genome- and Community-Level Interaction Insights into Carbon Utilization and Element Cycling Functions of Hydrothermarchaeota in Hydrothermal Sediment.</title>
        <authorList>
            <person name="Zhou Z."/>
            <person name="Liu Y."/>
            <person name="Xu W."/>
            <person name="Pan J."/>
            <person name="Luo Z.H."/>
            <person name="Li M."/>
        </authorList>
    </citation>
    <scope>NUCLEOTIDE SEQUENCE [LARGE SCALE GENOMIC DNA]</scope>
    <source>
        <strain evidence="9">SpSt-116</strain>
    </source>
</reference>
<feature type="domain" description="MobA-like NTP transferase" evidence="8">
    <location>
        <begin position="15"/>
        <end position="165"/>
    </location>
</feature>
<dbReference type="GO" id="GO:0006777">
    <property type="term" value="P:Mo-molybdopterin cofactor biosynthetic process"/>
    <property type="evidence" value="ECO:0007669"/>
    <property type="project" value="UniProtKB-KW"/>
</dbReference>
<evidence type="ECO:0000256" key="5">
    <source>
        <dbReference type="ARBA" id="ARBA00022842"/>
    </source>
</evidence>
<dbReference type="GO" id="GO:0046872">
    <property type="term" value="F:metal ion binding"/>
    <property type="evidence" value="ECO:0007669"/>
    <property type="project" value="UniProtKB-KW"/>
</dbReference>
<evidence type="ECO:0000256" key="4">
    <source>
        <dbReference type="ARBA" id="ARBA00022741"/>
    </source>
</evidence>